<dbReference type="InterPro" id="IPR005551">
    <property type="entry name" value="CitX"/>
</dbReference>
<comment type="catalytic activity">
    <reaction evidence="4">
        <text>apo-[citrate lyase ACP] + 2'-(5''-triphospho-alpha-D-ribosyl)-3'-dephospho-CoA = holo-[citrate lyase ACP] + diphosphate</text>
        <dbReference type="Rhea" id="RHEA:16333"/>
        <dbReference type="Rhea" id="RHEA-COMP:10157"/>
        <dbReference type="Rhea" id="RHEA-COMP:10158"/>
        <dbReference type="ChEBI" id="CHEBI:29999"/>
        <dbReference type="ChEBI" id="CHEBI:33019"/>
        <dbReference type="ChEBI" id="CHEBI:61378"/>
        <dbReference type="ChEBI" id="CHEBI:82683"/>
        <dbReference type="EC" id="2.7.7.61"/>
    </reaction>
</comment>
<keyword evidence="3 5" id="KW-0548">Nucleotidyltransferase</keyword>
<evidence type="ECO:0000313" key="6">
    <source>
        <dbReference type="Proteomes" id="UP000754750"/>
    </source>
</evidence>
<keyword evidence="2 5" id="KW-0808">Transferase</keyword>
<evidence type="ECO:0000256" key="4">
    <source>
        <dbReference type="ARBA" id="ARBA00048574"/>
    </source>
</evidence>
<dbReference type="EC" id="2.7.7.61" evidence="1"/>
<dbReference type="AlphaFoldDB" id="A0A928Q5Y1"/>
<reference evidence="5" key="1">
    <citation type="submission" date="2019-04" db="EMBL/GenBank/DDBJ databases">
        <title>Evolution of Biomass-Degrading Anaerobic Consortia Revealed by Metagenomics.</title>
        <authorList>
            <person name="Peng X."/>
        </authorList>
    </citation>
    <scope>NUCLEOTIDE SEQUENCE</scope>
    <source>
        <strain evidence="5">SIG551</strain>
    </source>
</reference>
<evidence type="ECO:0000313" key="5">
    <source>
        <dbReference type="EMBL" id="MBE6834317.1"/>
    </source>
</evidence>
<dbReference type="RefSeq" id="WP_326840815.1">
    <property type="nucleotide sequence ID" value="NZ_JBKWRC010000003.1"/>
</dbReference>
<comment type="caution">
    <text evidence="5">The sequence shown here is derived from an EMBL/GenBank/DDBJ whole genome shotgun (WGS) entry which is preliminary data.</text>
</comment>
<dbReference type="NCBIfam" id="TIGR03124">
    <property type="entry name" value="citrate_citX"/>
    <property type="match status" value="1"/>
</dbReference>
<evidence type="ECO:0000256" key="1">
    <source>
        <dbReference type="ARBA" id="ARBA00012524"/>
    </source>
</evidence>
<dbReference type="GO" id="GO:0050519">
    <property type="term" value="F:holo-citrate lyase synthase activity"/>
    <property type="evidence" value="ECO:0007669"/>
    <property type="project" value="UniProtKB-EC"/>
</dbReference>
<dbReference type="GO" id="GO:0016829">
    <property type="term" value="F:lyase activity"/>
    <property type="evidence" value="ECO:0007669"/>
    <property type="project" value="UniProtKB-KW"/>
</dbReference>
<protein>
    <recommendedName>
        <fullName evidence="1">citrate lyase holo-[acyl-carrier protein] synthase</fullName>
        <ecNumber evidence="1">2.7.7.61</ecNumber>
    </recommendedName>
</protein>
<organism evidence="5 6">
    <name type="scientific">Faecalispora sporosphaeroides</name>
    <dbReference type="NCBI Taxonomy" id="1549"/>
    <lineage>
        <taxon>Bacteria</taxon>
        <taxon>Bacillati</taxon>
        <taxon>Bacillota</taxon>
        <taxon>Clostridia</taxon>
        <taxon>Eubacteriales</taxon>
        <taxon>Oscillospiraceae</taxon>
        <taxon>Faecalispora</taxon>
    </lineage>
</organism>
<name>A0A928Q5Y1_9FIRM</name>
<keyword evidence="5" id="KW-0456">Lyase</keyword>
<proteinExistence type="predicted"/>
<accession>A0A928Q5Y1</accession>
<dbReference type="Proteomes" id="UP000754750">
    <property type="component" value="Unassembled WGS sequence"/>
</dbReference>
<evidence type="ECO:0000256" key="2">
    <source>
        <dbReference type="ARBA" id="ARBA00022679"/>
    </source>
</evidence>
<dbReference type="GO" id="GO:0051191">
    <property type="term" value="P:prosthetic group biosynthetic process"/>
    <property type="evidence" value="ECO:0007669"/>
    <property type="project" value="InterPro"/>
</dbReference>
<sequence length="191" mass="22234">MNAADMFAHGETPELDEVLLNRERRVKLIEELLRRFPKSCVVSLKCNIPGPIKSNGEILALFGYGENRIHKILSNQGWRPNYQKRLNLRTGPEAFWVIPEDSFEVKRNMILFEEETLGRLFDADVLDQKDGLVRTRSRVEFGYEPRRCLICDQDARICASRRLHPVPMLQQRLIRLLEENAEELEKDGSAR</sequence>
<gene>
    <name evidence="5" type="primary">citX</name>
    <name evidence="5" type="ORF">E7512_12195</name>
</gene>
<evidence type="ECO:0000256" key="3">
    <source>
        <dbReference type="ARBA" id="ARBA00022695"/>
    </source>
</evidence>
<dbReference type="EMBL" id="SVNY01000006">
    <property type="protein sequence ID" value="MBE6834317.1"/>
    <property type="molecule type" value="Genomic_DNA"/>
</dbReference>
<dbReference type="Pfam" id="PF03802">
    <property type="entry name" value="CitX"/>
    <property type="match status" value="1"/>
</dbReference>